<evidence type="ECO:0000256" key="1">
    <source>
        <dbReference type="SAM" id="Phobius"/>
    </source>
</evidence>
<keyword evidence="1" id="KW-1133">Transmembrane helix</keyword>
<keyword evidence="3" id="KW-1185">Reference proteome</keyword>
<name>A0A0G2ZGZ0_9BACT</name>
<dbReference type="KEGG" id="kpf:IX53_09515"/>
<keyword evidence="1" id="KW-0472">Membrane</keyword>
<protein>
    <submittedName>
        <fullName evidence="2">Uncharacterized protein</fullName>
    </submittedName>
</protein>
<evidence type="ECO:0000313" key="2">
    <source>
        <dbReference type="EMBL" id="AKI98023.1"/>
    </source>
</evidence>
<organism evidence="2 3">
    <name type="scientific">Kosmotoga pacifica</name>
    <dbReference type="NCBI Taxonomy" id="1330330"/>
    <lineage>
        <taxon>Bacteria</taxon>
        <taxon>Thermotogati</taxon>
        <taxon>Thermotogota</taxon>
        <taxon>Thermotogae</taxon>
        <taxon>Kosmotogales</taxon>
        <taxon>Kosmotogaceae</taxon>
        <taxon>Kosmotoga</taxon>
    </lineage>
</organism>
<keyword evidence="1" id="KW-0812">Transmembrane</keyword>
<dbReference type="Proteomes" id="UP000035159">
    <property type="component" value="Chromosome"/>
</dbReference>
<dbReference type="RefSeq" id="WP_047755158.1">
    <property type="nucleotide sequence ID" value="NZ_CAJUHA010000001.1"/>
</dbReference>
<evidence type="ECO:0000313" key="3">
    <source>
        <dbReference type="Proteomes" id="UP000035159"/>
    </source>
</evidence>
<dbReference type="PATRIC" id="fig|1330330.3.peg.1938"/>
<feature type="transmembrane region" description="Helical" evidence="1">
    <location>
        <begin position="7"/>
        <end position="23"/>
    </location>
</feature>
<dbReference type="EMBL" id="CP011232">
    <property type="protein sequence ID" value="AKI98023.1"/>
    <property type="molecule type" value="Genomic_DNA"/>
</dbReference>
<reference evidence="2 3" key="1">
    <citation type="submission" date="2015-04" db="EMBL/GenBank/DDBJ databases">
        <title>Complete Genome Sequence of Kosmotoga pacifica SLHLJ1.</title>
        <authorList>
            <person name="Jiang L.J."/>
            <person name="Shao Z.Z."/>
            <person name="Jebbar M."/>
        </authorList>
    </citation>
    <scope>NUCLEOTIDE SEQUENCE [LARGE SCALE GENOMIC DNA]</scope>
    <source>
        <strain evidence="2 3">SLHLJ1</strain>
    </source>
</reference>
<gene>
    <name evidence="2" type="ORF">IX53_09515</name>
</gene>
<proteinExistence type="predicted"/>
<dbReference type="AlphaFoldDB" id="A0A0G2ZGZ0"/>
<dbReference type="PROSITE" id="PS51257">
    <property type="entry name" value="PROKAR_LIPOPROTEIN"/>
    <property type="match status" value="1"/>
</dbReference>
<sequence>MKRIGPILLLIILIMNGYVWLLLSCVDFENSAAGTTVVGVSITVTMYTIDKDLLVLEGNINSFSTSR</sequence>
<accession>A0A0G2ZGZ0</accession>